<dbReference type="CDD" id="cd02966">
    <property type="entry name" value="TlpA_like_family"/>
    <property type="match status" value="1"/>
</dbReference>
<gene>
    <name evidence="4" type="ORF">QEH59_14785</name>
</gene>
<organism evidence="4 5">
    <name type="scientific">Thalassobacterium sedimentorum</name>
    <dbReference type="NCBI Taxonomy" id="3041258"/>
    <lineage>
        <taxon>Bacteria</taxon>
        <taxon>Pseudomonadati</taxon>
        <taxon>Verrucomicrobiota</taxon>
        <taxon>Opitutia</taxon>
        <taxon>Puniceicoccales</taxon>
        <taxon>Coraliomargaritaceae</taxon>
        <taxon>Thalassobacterium</taxon>
    </lineage>
</organism>
<dbReference type="InterPro" id="IPR036249">
    <property type="entry name" value="Thioredoxin-like_sf"/>
</dbReference>
<comment type="caution">
    <text evidence="4">The sequence shown here is derived from an EMBL/GenBank/DDBJ whole genome shotgun (WGS) entry which is preliminary data.</text>
</comment>
<reference evidence="4 5" key="1">
    <citation type="submission" date="2023-04" db="EMBL/GenBank/DDBJ databases">
        <title>A novel bacteria isolated from coastal sediment.</title>
        <authorList>
            <person name="Liu X.-J."/>
            <person name="Du Z.-J."/>
        </authorList>
    </citation>
    <scope>NUCLEOTIDE SEQUENCE [LARGE SCALE GENOMIC DNA]</scope>
    <source>
        <strain evidence="4 5">SDUM461004</strain>
    </source>
</reference>
<evidence type="ECO:0000256" key="2">
    <source>
        <dbReference type="SAM" id="SignalP"/>
    </source>
</evidence>
<sequence length="600" mass="67298">MSALRIVLLALFGHTLCLADEDYIESFTFASIGEGAEFRSSDHPDAILVLDFFAPWCAPCVGTSRLVDSEIRQHYARSSSDPTVVVLAVNVDQRRPSQLARFLERAELEVAYEDLEGAMFESFDSGGLPFIVVLTPESEGQHREVSFRQLGMKDGSGLREAIDALRQQLNLPQLISEDVATPDFSKPKALLEDENEVLTTGLLASREVLDTTLPEYAPPESIVAASDGLFPQLDVLSEVASGSVEPETVVDATGAKLIFQRFDQATEYMETDDIRILQSDFQWELQMESIRLTQLLSLGQIQVDYEPSSKSIFGHSEELDRDNWSYTSTAAWIGEHNTASLSVGGGEGYQDYRSLWLAEFYRQDFDGDPAYSNPDPHSVFVSLLGDWLFWENQLKLTLSVGYRWDEIAPSYSRVVTFEPVFGIDTEVGNESLKTASFGFESDWIATERTRIIARIGLDDTTDRDSRWTGDLTVSQVLGDSWVASLRAIGVTEGNAFHALSVTGAIDYDWEESWFLGLSMRYYEDNGLVVDPGAVSTESPELSSFRFGGRVAKVWERVAISLAAYHYQSRYEPVSPNSWQFENLYQDRDWVQLEFALSFEF</sequence>
<evidence type="ECO:0000259" key="3">
    <source>
        <dbReference type="PROSITE" id="PS51352"/>
    </source>
</evidence>
<dbReference type="SUPFAM" id="SSF52833">
    <property type="entry name" value="Thioredoxin-like"/>
    <property type="match status" value="1"/>
</dbReference>
<accession>A0ABU1AQ30</accession>
<dbReference type="PROSITE" id="PS51352">
    <property type="entry name" value="THIOREDOXIN_2"/>
    <property type="match status" value="1"/>
</dbReference>
<keyword evidence="2" id="KW-0732">Signal</keyword>
<feature type="signal peptide" evidence="2">
    <location>
        <begin position="1"/>
        <end position="19"/>
    </location>
</feature>
<name>A0ABU1AQ30_9BACT</name>
<dbReference type="Proteomes" id="UP001243717">
    <property type="component" value="Unassembled WGS sequence"/>
</dbReference>
<keyword evidence="1" id="KW-0676">Redox-active center</keyword>
<feature type="chain" id="PRO_5045571540" evidence="2">
    <location>
        <begin position="20"/>
        <end position="600"/>
    </location>
</feature>
<proteinExistence type="predicted"/>
<keyword evidence="5" id="KW-1185">Reference proteome</keyword>
<dbReference type="InterPro" id="IPR017937">
    <property type="entry name" value="Thioredoxin_CS"/>
</dbReference>
<dbReference type="PROSITE" id="PS00194">
    <property type="entry name" value="THIOREDOXIN_1"/>
    <property type="match status" value="1"/>
</dbReference>
<evidence type="ECO:0000256" key="1">
    <source>
        <dbReference type="ARBA" id="ARBA00023284"/>
    </source>
</evidence>
<dbReference type="Gene3D" id="3.40.30.10">
    <property type="entry name" value="Glutaredoxin"/>
    <property type="match status" value="1"/>
</dbReference>
<evidence type="ECO:0000313" key="5">
    <source>
        <dbReference type="Proteomes" id="UP001243717"/>
    </source>
</evidence>
<dbReference type="EMBL" id="JARXIC010000030">
    <property type="protein sequence ID" value="MDQ8195698.1"/>
    <property type="molecule type" value="Genomic_DNA"/>
</dbReference>
<dbReference type="InterPro" id="IPR013766">
    <property type="entry name" value="Thioredoxin_domain"/>
</dbReference>
<feature type="domain" description="Thioredoxin" evidence="3">
    <location>
        <begin position="18"/>
        <end position="167"/>
    </location>
</feature>
<protein>
    <submittedName>
        <fullName evidence="4">TlpA disulfide reductase family protein</fullName>
    </submittedName>
</protein>
<evidence type="ECO:0000313" key="4">
    <source>
        <dbReference type="EMBL" id="MDQ8195698.1"/>
    </source>
</evidence>